<dbReference type="NCBIfam" id="TIGR01646">
    <property type="entry name" value="vgr_GE"/>
    <property type="match status" value="1"/>
</dbReference>
<feature type="domain" description="Gp5/Type VI secretion system Vgr protein OB-fold" evidence="3">
    <location>
        <begin position="420"/>
        <end position="487"/>
    </location>
</feature>
<dbReference type="OrthoDB" id="1907165at2"/>
<evidence type="ECO:0000259" key="3">
    <source>
        <dbReference type="Pfam" id="PF04717"/>
    </source>
</evidence>
<dbReference type="SUPFAM" id="SSF69255">
    <property type="entry name" value="gp5 N-terminal domain-like"/>
    <property type="match status" value="1"/>
</dbReference>
<dbReference type="Pfam" id="PF13296">
    <property type="entry name" value="T6SS_Vgr"/>
    <property type="match status" value="1"/>
</dbReference>
<sequence>MPLDVNDFDRLLQVSRLLSLHFPNADGPDSVLAVDTLTAREELSRSFRFDVGLLSDDSSIPLKDLLGKKMTVSLVRDDGTERHFNGYVTEFRYVKTDGGFARYHAVLEPWLAFARLRKDCASFKGTSLVQLTETTFANYPQRDWKTQLRGADPQYSCINQYNETDYNHLHRRWEAVGLHYWYEHRADGHTLCLSDDSAIADPVDACGSYDVDAGTIPYRAYAGAFERDGIHQWQAVRRVGSSGSALASFDYKVPMPHVAKGFSENRQGEAVPALELYEDAGEYGFPNEQEGESLARRRMEEANRMTQYFDVAGNDRCVQPGRSFRLAGHHSSTMQWPAGDYLVSEPIRDRDYLITAVQHSAANNIRTADHEPSFYRNEFTCLRKTVKWRPGRYFNSTPPPAPGVQTAIVTGPPGEEIYTDGYGRVKIQFHWDRQGGNDENSSAWVRVAMPMAGGELGQIGLPRVKQEVVVQFLGGNPDRPIITGVVYNERHRAPWELPGQRALSGLRSRELGGTRRNQLVLDDTNGQIQAQLRSDHLHSQLSLGTIHRLESTAGHKEARGEGFELRTDGHGVARAARGLLLTTESRTGGAGAVKAMTETSRRLAQAHERHNALAQLAQQYDDNRGTDQSDATTALKAQNDGIQGSGDKLPELTAPHVVLSSSAGIAATAGQSIHVTGGEQIALTAGANVSIGAQGGLFASVRQGLRLFVHKIGMKLIVASGKVEIRAETDEVEIVAQKVLRLISDADWIELRGRKGIRLHGAGSMIEIADKVQVFSQSPTLFHCNFETLGPQNRSQPSQRQPKKEASTTSDQPTKLRPLLQPHSAVGQAYANTPYILYKNGTEMKVDLTDEEGRAEFDYEPGAEYKVRLGNGDDFALNISDDVDAAKPGSEKSQSNQGYRAMNDATDGRDHKN</sequence>
<dbReference type="Proteomes" id="UP000318431">
    <property type="component" value="Unassembled WGS sequence"/>
</dbReference>
<dbReference type="InterPro" id="IPR028244">
    <property type="entry name" value="T6SS_Rhs_Vgr_dom"/>
</dbReference>
<feature type="region of interest" description="Disordered" evidence="2">
    <location>
        <begin position="881"/>
        <end position="913"/>
    </location>
</feature>
<evidence type="ECO:0000259" key="5">
    <source>
        <dbReference type="Pfam" id="PF13296"/>
    </source>
</evidence>
<comment type="caution">
    <text evidence="6">The sequence shown here is derived from an EMBL/GenBank/DDBJ whole genome shotgun (WGS) entry which is preliminary data.</text>
</comment>
<proteinExistence type="inferred from homology"/>
<dbReference type="SUPFAM" id="SSF69279">
    <property type="entry name" value="Phage tail proteins"/>
    <property type="match status" value="2"/>
</dbReference>
<feature type="domain" description="Putative type VI secretion system Rhs element associated Vgr" evidence="5">
    <location>
        <begin position="509"/>
        <end position="617"/>
    </location>
</feature>
<dbReference type="AlphaFoldDB" id="A0A562QW12"/>
<dbReference type="InterPro" id="IPR006531">
    <property type="entry name" value="Gp5/Vgr_OB"/>
</dbReference>
<gene>
    <name evidence="6" type="ORF">IP91_04912</name>
</gene>
<evidence type="ECO:0000259" key="4">
    <source>
        <dbReference type="Pfam" id="PF10106"/>
    </source>
</evidence>
<dbReference type="Pfam" id="PF10106">
    <property type="entry name" value="DUF2345"/>
    <property type="match status" value="1"/>
</dbReference>
<evidence type="ECO:0000313" key="6">
    <source>
        <dbReference type="EMBL" id="TWI60947.1"/>
    </source>
</evidence>
<dbReference type="Gene3D" id="2.30.110.50">
    <property type="match status" value="1"/>
</dbReference>
<accession>A0A562QW12</accession>
<dbReference type="Gene3D" id="2.40.50.230">
    <property type="entry name" value="Gp5 N-terminal domain"/>
    <property type="match status" value="1"/>
</dbReference>
<comment type="similarity">
    <text evidence="1">Belongs to the VgrG protein family.</text>
</comment>
<dbReference type="Gene3D" id="3.55.50.10">
    <property type="entry name" value="Baseplate protein-like domains"/>
    <property type="match status" value="1"/>
</dbReference>
<feature type="compositionally biased region" description="Low complexity" evidence="2">
    <location>
        <begin position="791"/>
        <end position="800"/>
    </location>
</feature>
<dbReference type="InterPro" id="IPR017847">
    <property type="entry name" value="T6SS_RhsGE_Vgr_subset"/>
</dbReference>
<feature type="region of interest" description="Disordered" evidence="2">
    <location>
        <begin position="788"/>
        <end position="824"/>
    </location>
</feature>
<dbReference type="Pfam" id="PF05954">
    <property type="entry name" value="Phage_GPD"/>
    <property type="match status" value="1"/>
</dbReference>
<dbReference type="RefSeq" id="WP_145653018.1">
    <property type="nucleotide sequence ID" value="NZ_VLLB01000013.1"/>
</dbReference>
<evidence type="ECO:0000256" key="1">
    <source>
        <dbReference type="ARBA" id="ARBA00005558"/>
    </source>
</evidence>
<dbReference type="InterPro" id="IPR006533">
    <property type="entry name" value="T6SS_Vgr_RhsGE"/>
</dbReference>
<dbReference type="SUPFAM" id="SSF69349">
    <property type="entry name" value="Phage fibre proteins"/>
    <property type="match status" value="1"/>
</dbReference>
<organism evidence="6 7">
    <name type="scientific">Pseudoduganella lurida</name>
    <dbReference type="NCBI Taxonomy" id="1036180"/>
    <lineage>
        <taxon>Bacteria</taxon>
        <taxon>Pseudomonadati</taxon>
        <taxon>Pseudomonadota</taxon>
        <taxon>Betaproteobacteria</taxon>
        <taxon>Burkholderiales</taxon>
        <taxon>Oxalobacteraceae</taxon>
        <taxon>Telluria group</taxon>
        <taxon>Pseudoduganella</taxon>
    </lineage>
</organism>
<feature type="domain" description="DUF2345" evidence="4">
    <location>
        <begin position="646"/>
        <end position="785"/>
    </location>
</feature>
<keyword evidence="7" id="KW-1185">Reference proteome</keyword>
<dbReference type="EMBL" id="VLLB01000013">
    <property type="protein sequence ID" value="TWI60947.1"/>
    <property type="molecule type" value="Genomic_DNA"/>
</dbReference>
<dbReference type="InterPro" id="IPR018769">
    <property type="entry name" value="VgrG2_DUF2345"/>
</dbReference>
<dbReference type="InterPro" id="IPR037026">
    <property type="entry name" value="Vgr_OB-fold_dom_sf"/>
</dbReference>
<reference evidence="6 7" key="1">
    <citation type="journal article" date="2015" name="Stand. Genomic Sci.">
        <title>Genomic Encyclopedia of Bacterial and Archaeal Type Strains, Phase III: the genomes of soil and plant-associated and newly described type strains.</title>
        <authorList>
            <person name="Whitman W.B."/>
            <person name="Woyke T."/>
            <person name="Klenk H.P."/>
            <person name="Zhou Y."/>
            <person name="Lilburn T.G."/>
            <person name="Beck B.J."/>
            <person name="De Vos P."/>
            <person name="Vandamme P."/>
            <person name="Eisen J.A."/>
            <person name="Garrity G."/>
            <person name="Hugenholtz P."/>
            <person name="Kyrpides N.C."/>
        </authorList>
    </citation>
    <scope>NUCLEOTIDE SEQUENCE [LARGE SCALE GENOMIC DNA]</scope>
    <source>
        <strain evidence="6 7">CGMCC 1.10822</strain>
    </source>
</reference>
<name>A0A562QW12_9BURK</name>
<dbReference type="Gene3D" id="4.10.220.110">
    <property type="match status" value="1"/>
</dbReference>
<evidence type="ECO:0000313" key="7">
    <source>
        <dbReference type="Proteomes" id="UP000318431"/>
    </source>
</evidence>
<evidence type="ECO:0000256" key="2">
    <source>
        <dbReference type="SAM" id="MobiDB-lite"/>
    </source>
</evidence>
<dbReference type="NCBIfam" id="TIGR03361">
    <property type="entry name" value="VI_Rhs_Vgr"/>
    <property type="match status" value="1"/>
</dbReference>
<protein>
    <submittedName>
        <fullName evidence="6">Type VI secretion system secreted protein VgrG</fullName>
    </submittedName>
</protein>
<dbReference type="Pfam" id="PF04717">
    <property type="entry name" value="Phage_base_V"/>
    <property type="match status" value="1"/>
</dbReference>